<dbReference type="PANTHER" id="PTHR34473:SF2">
    <property type="entry name" value="UPF0699 TRANSMEMBRANE PROTEIN YDBT"/>
    <property type="match status" value="1"/>
</dbReference>
<comment type="caution">
    <text evidence="3">The sequence shown here is derived from an EMBL/GenBank/DDBJ whole genome shotgun (WGS) entry which is preliminary data.</text>
</comment>
<feature type="transmembrane region" description="Helical" evidence="1">
    <location>
        <begin position="15"/>
        <end position="37"/>
    </location>
</feature>
<feature type="domain" description="YdbS-like PH" evidence="2">
    <location>
        <begin position="74"/>
        <end position="149"/>
    </location>
</feature>
<name>A0A644Y0Z1_9ZZZZ</name>
<keyword evidence="1" id="KW-0472">Membrane</keyword>
<evidence type="ECO:0000259" key="2">
    <source>
        <dbReference type="Pfam" id="PF03703"/>
    </source>
</evidence>
<dbReference type="Pfam" id="PF03703">
    <property type="entry name" value="bPH_2"/>
    <property type="match status" value="1"/>
</dbReference>
<evidence type="ECO:0000256" key="1">
    <source>
        <dbReference type="SAM" id="Phobius"/>
    </source>
</evidence>
<dbReference type="AlphaFoldDB" id="A0A644Y0Z1"/>
<keyword evidence="1" id="KW-0812">Transmembrane</keyword>
<evidence type="ECO:0000313" key="3">
    <source>
        <dbReference type="EMBL" id="MPM22185.1"/>
    </source>
</evidence>
<feature type="transmembrane region" description="Helical" evidence="1">
    <location>
        <begin position="49"/>
        <end position="70"/>
    </location>
</feature>
<dbReference type="InterPro" id="IPR005182">
    <property type="entry name" value="YdbS-like_PH"/>
</dbReference>
<proteinExistence type="predicted"/>
<dbReference type="PANTHER" id="PTHR34473">
    <property type="entry name" value="UPF0699 TRANSMEMBRANE PROTEIN YDBS"/>
    <property type="match status" value="1"/>
</dbReference>
<sequence length="163" mass="18796">MEYSKLHINSVKSWFISRAITTVIFSAILIGGSYFLTTKLEFLSGTSRLYINIGVGIIIFFMILNTILYPSIEYKQWKYMITKDKIEFSEGIYWIKTVVIPIVRVQHIKISEGPINRRFNLANLQIYTAGGSYTIPNIELKTAQEISDFLKDKVKEKVEANDK</sequence>
<reference evidence="3" key="1">
    <citation type="submission" date="2019-08" db="EMBL/GenBank/DDBJ databases">
        <authorList>
            <person name="Kucharzyk K."/>
            <person name="Murdoch R.W."/>
            <person name="Higgins S."/>
            <person name="Loffler F."/>
        </authorList>
    </citation>
    <scope>NUCLEOTIDE SEQUENCE</scope>
</reference>
<dbReference type="EMBL" id="VSSQ01003754">
    <property type="protein sequence ID" value="MPM22185.1"/>
    <property type="molecule type" value="Genomic_DNA"/>
</dbReference>
<gene>
    <name evidence="3" type="ORF">SDC9_68636</name>
</gene>
<keyword evidence="1" id="KW-1133">Transmembrane helix</keyword>
<protein>
    <recommendedName>
        <fullName evidence="2">YdbS-like PH domain-containing protein</fullName>
    </recommendedName>
</protein>
<organism evidence="3">
    <name type="scientific">bioreactor metagenome</name>
    <dbReference type="NCBI Taxonomy" id="1076179"/>
    <lineage>
        <taxon>unclassified sequences</taxon>
        <taxon>metagenomes</taxon>
        <taxon>ecological metagenomes</taxon>
    </lineage>
</organism>
<accession>A0A644Y0Z1</accession>